<gene>
    <name evidence="1" type="ORF">PSLUR01_00239</name>
</gene>
<sequence length="77" mass="8948">MQMKIISPTEYNQLLSSLILKLFITKSMKLPDDEISILVSEIYVQATLGTNYQECNINDYINELKRFIQCKCESLPK</sequence>
<evidence type="ECO:0000313" key="1">
    <source>
        <dbReference type="EMBL" id="SCA80216.1"/>
    </source>
</evidence>
<evidence type="ECO:0000313" key="2">
    <source>
        <dbReference type="Proteomes" id="UP000279386"/>
    </source>
</evidence>
<organism evidence="1 2">
    <name type="scientific">Escherichia phage vB_Eco_slurp01</name>
    <dbReference type="NCBI Taxonomy" id="1874688"/>
    <lineage>
        <taxon>Viruses</taxon>
        <taxon>Duplodnaviria</taxon>
        <taxon>Heunggongvirae</taxon>
        <taxon>Uroviricota</taxon>
        <taxon>Caudoviricetes</taxon>
        <taxon>Asteriusvirus</taxon>
        <taxon>Asteriusvirus PBECO4</taxon>
    </lineage>
</organism>
<dbReference type="EMBL" id="LT603033">
    <property type="protein sequence ID" value="SCA80216.1"/>
    <property type="molecule type" value="Genomic_DNA"/>
</dbReference>
<name>A0A1C3S6D1_9CAUD</name>
<reference evidence="1 2" key="1">
    <citation type="submission" date="2016-07" db="EMBL/GenBank/DDBJ databases">
        <authorList>
            <person name="Millard A."/>
        </authorList>
    </citation>
    <scope>NUCLEOTIDE SEQUENCE [LARGE SCALE GENOMIC DNA]</scope>
</reference>
<accession>A0A1C3S6D1</accession>
<dbReference type="Proteomes" id="UP000279386">
    <property type="component" value="Segment"/>
</dbReference>
<protein>
    <submittedName>
        <fullName evidence="1">Uncharacterized protein</fullName>
    </submittedName>
</protein>
<proteinExistence type="predicted"/>